<evidence type="ECO:0000256" key="9">
    <source>
        <dbReference type="ARBA" id="ARBA00022840"/>
    </source>
</evidence>
<evidence type="ECO:0000256" key="2">
    <source>
        <dbReference type="ARBA" id="ARBA00004236"/>
    </source>
</evidence>
<reference evidence="18 19" key="1">
    <citation type="submission" date="2017-07" db="EMBL/GenBank/DDBJ databases">
        <title>Leptospira spp. isolated from tropical soils.</title>
        <authorList>
            <person name="Thibeaux R."/>
            <person name="Iraola G."/>
            <person name="Ferres I."/>
            <person name="Bierque E."/>
            <person name="Girault D."/>
            <person name="Soupe-Gilbert M.-E."/>
            <person name="Picardeau M."/>
            <person name="Goarant C."/>
        </authorList>
    </citation>
    <scope>NUCLEOTIDE SEQUENCE [LARGE SCALE GENOMIC DNA]</scope>
    <source>
        <strain evidence="17 19">FH1-B-B1</strain>
        <strain evidence="16 18">FH1-B-C1</strain>
    </source>
</reference>
<dbReference type="Gene3D" id="1.10.287.130">
    <property type="match status" value="1"/>
</dbReference>
<evidence type="ECO:0000256" key="10">
    <source>
        <dbReference type="ARBA" id="ARBA00023012"/>
    </source>
</evidence>
<dbReference type="InterPro" id="IPR013767">
    <property type="entry name" value="PAS_fold"/>
</dbReference>
<evidence type="ECO:0000313" key="16">
    <source>
        <dbReference type="EMBL" id="PJZ69475.1"/>
    </source>
</evidence>
<dbReference type="PANTHER" id="PTHR43047">
    <property type="entry name" value="TWO-COMPONENT HISTIDINE PROTEIN KINASE"/>
    <property type="match status" value="1"/>
</dbReference>
<proteinExistence type="predicted"/>
<feature type="domain" description="PAC" evidence="15">
    <location>
        <begin position="207"/>
        <end position="257"/>
    </location>
</feature>
<accession>A0A2M9ZJT0</accession>
<dbReference type="InterPro" id="IPR036890">
    <property type="entry name" value="HATPase_C_sf"/>
</dbReference>
<keyword evidence="9" id="KW-0067">ATP-binding</keyword>
<comment type="subcellular location">
    <subcellularLocation>
        <location evidence="2">Cell membrane</location>
    </subcellularLocation>
</comment>
<dbReference type="PANTHER" id="PTHR43047:SF72">
    <property type="entry name" value="OSMOSENSING HISTIDINE PROTEIN KINASE SLN1"/>
    <property type="match status" value="1"/>
</dbReference>
<dbReference type="InterPro" id="IPR004358">
    <property type="entry name" value="Sig_transdc_His_kin-like_C"/>
</dbReference>
<dbReference type="GO" id="GO:0005524">
    <property type="term" value="F:ATP binding"/>
    <property type="evidence" value="ECO:0007669"/>
    <property type="project" value="UniProtKB-KW"/>
</dbReference>
<dbReference type="PROSITE" id="PS50113">
    <property type="entry name" value="PAC"/>
    <property type="match status" value="3"/>
</dbReference>
<feature type="domain" description="PAC" evidence="15">
    <location>
        <begin position="328"/>
        <end position="378"/>
    </location>
</feature>
<evidence type="ECO:0000259" key="13">
    <source>
        <dbReference type="PROSITE" id="PS50109"/>
    </source>
</evidence>
<evidence type="ECO:0000313" key="17">
    <source>
        <dbReference type="EMBL" id="PJZ72300.1"/>
    </source>
</evidence>
<dbReference type="InterPro" id="IPR005467">
    <property type="entry name" value="His_kinase_dom"/>
</dbReference>
<dbReference type="CDD" id="cd00130">
    <property type="entry name" value="PAS"/>
    <property type="match status" value="3"/>
</dbReference>
<organism evidence="17 19">
    <name type="scientific">Leptospira perolatii</name>
    <dbReference type="NCBI Taxonomy" id="2023191"/>
    <lineage>
        <taxon>Bacteria</taxon>
        <taxon>Pseudomonadati</taxon>
        <taxon>Spirochaetota</taxon>
        <taxon>Spirochaetia</taxon>
        <taxon>Leptospirales</taxon>
        <taxon>Leptospiraceae</taxon>
        <taxon>Leptospira</taxon>
    </lineage>
</organism>
<feature type="domain" description="PAS" evidence="14">
    <location>
        <begin position="130"/>
        <end position="183"/>
    </location>
</feature>
<dbReference type="EC" id="2.7.13.3" evidence="3"/>
<keyword evidence="18" id="KW-1185">Reference proteome</keyword>
<feature type="domain" description="PAC" evidence="15">
    <location>
        <begin position="78"/>
        <end position="130"/>
    </location>
</feature>
<evidence type="ECO:0000256" key="1">
    <source>
        <dbReference type="ARBA" id="ARBA00000085"/>
    </source>
</evidence>
<feature type="domain" description="PAS" evidence="14">
    <location>
        <begin position="12"/>
        <end position="76"/>
    </location>
</feature>
<dbReference type="SUPFAM" id="SSF55874">
    <property type="entry name" value="ATPase domain of HSP90 chaperone/DNA topoisomerase II/histidine kinase"/>
    <property type="match status" value="1"/>
</dbReference>
<dbReference type="EMBL" id="NPDY01000009">
    <property type="protein sequence ID" value="PJZ69475.1"/>
    <property type="molecule type" value="Genomic_DNA"/>
</dbReference>
<dbReference type="Gene3D" id="3.30.565.10">
    <property type="entry name" value="Histidine kinase-like ATPase, C-terminal domain"/>
    <property type="match status" value="1"/>
</dbReference>
<dbReference type="PROSITE" id="PS50112">
    <property type="entry name" value="PAS"/>
    <property type="match status" value="3"/>
</dbReference>
<gene>
    <name evidence="16" type="ORF">CH360_10735</name>
    <name evidence="17" type="ORF">CH373_15395</name>
</gene>
<dbReference type="InterPro" id="IPR000014">
    <property type="entry name" value="PAS"/>
</dbReference>
<evidence type="ECO:0000256" key="12">
    <source>
        <dbReference type="SAM" id="Coils"/>
    </source>
</evidence>
<dbReference type="InterPro" id="IPR001610">
    <property type="entry name" value="PAC"/>
</dbReference>
<name>A0A2M9ZJT0_9LEPT</name>
<dbReference type="Pfam" id="PF13426">
    <property type="entry name" value="PAS_9"/>
    <property type="match status" value="2"/>
</dbReference>
<evidence type="ECO:0000256" key="11">
    <source>
        <dbReference type="ARBA" id="ARBA00023136"/>
    </source>
</evidence>
<dbReference type="SMART" id="SM00388">
    <property type="entry name" value="HisKA"/>
    <property type="match status" value="1"/>
</dbReference>
<dbReference type="FunFam" id="1.10.287.130:FF:000038">
    <property type="entry name" value="Sensory transduction histidine kinase"/>
    <property type="match status" value="1"/>
</dbReference>
<dbReference type="SMART" id="SM00091">
    <property type="entry name" value="PAS"/>
    <property type="match status" value="3"/>
</dbReference>
<dbReference type="Proteomes" id="UP000231990">
    <property type="component" value="Unassembled WGS sequence"/>
</dbReference>
<dbReference type="GO" id="GO:0009927">
    <property type="term" value="F:histidine phosphotransfer kinase activity"/>
    <property type="evidence" value="ECO:0007669"/>
    <property type="project" value="TreeGrafter"/>
</dbReference>
<dbReference type="PRINTS" id="PR00344">
    <property type="entry name" value="BCTRLSENSOR"/>
</dbReference>
<dbReference type="InterPro" id="IPR003594">
    <property type="entry name" value="HATPase_dom"/>
</dbReference>
<keyword evidence="12" id="KW-0175">Coiled coil</keyword>
<feature type="domain" description="PAS" evidence="14">
    <location>
        <begin position="251"/>
        <end position="304"/>
    </location>
</feature>
<dbReference type="SMART" id="SM00086">
    <property type="entry name" value="PAC"/>
    <property type="match status" value="3"/>
</dbReference>
<dbReference type="CDD" id="cd00082">
    <property type="entry name" value="HisKA"/>
    <property type="match status" value="1"/>
</dbReference>
<dbReference type="SUPFAM" id="SSF47384">
    <property type="entry name" value="Homodimeric domain of signal transducing histidine kinase"/>
    <property type="match status" value="1"/>
</dbReference>
<keyword evidence="7" id="KW-0547">Nucleotide-binding</keyword>
<dbReference type="InterPro" id="IPR036097">
    <property type="entry name" value="HisK_dim/P_sf"/>
</dbReference>
<dbReference type="Pfam" id="PF00512">
    <property type="entry name" value="HisKA"/>
    <property type="match status" value="1"/>
</dbReference>
<feature type="domain" description="Histidine kinase" evidence="13">
    <location>
        <begin position="400"/>
        <end position="620"/>
    </location>
</feature>
<evidence type="ECO:0000256" key="6">
    <source>
        <dbReference type="ARBA" id="ARBA00022679"/>
    </source>
</evidence>
<evidence type="ECO:0000256" key="4">
    <source>
        <dbReference type="ARBA" id="ARBA00022475"/>
    </source>
</evidence>
<protein>
    <recommendedName>
        <fullName evidence="3">histidine kinase</fullName>
        <ecNumber evidence="3">2.7.13.3</ecNumber>
    </recommendedName>
</protein>
<comment type="caution">
    <text evidence="17">The sequence shown here is derived from an EMBL/GenBank/DDBJ whole genome shotgun (WGS) entry which is preliminary data.</text>
</comment>
<feature type="coiled-coil region" evidence="12">
    <location>
        <begin position="363"/>
        <end position="390"/>
    </location>
</feature>
<dbReference type="GO" id="GO:0006355">
    <property type="term" value="P:regulation of DNA-templated transcription"/>
    <property type="evidence" value="ECO:0007669"/>
    <property type="project" value="InterPro"/>
</dbReference>
<dbReference type="SMART" id="SM00387">
    <property type="entry name" value="HATPase_c"/>
    <property type="match status" value="1"/>
</dbReference>
<evidence type="ECO:0000256" key="5">
    <source>
        <dbReference type="ARBA" id="ARBA00022553"/>
    </source>
</evidence>
<dbReference type="PROSITE" id="PS50109">
    <property type="entry name" value="HIS_KIN"/>
    <property type="match status" value="1"/>
</dbReference>
<dbReference type="NCBIfam" id="TIGR00229">
    <property type="entry name" value="sensory_box"/>
    <property type="match status" value="3"/>
</dbReference>
<dbReference type="OrthoDB" id="9770795at2"/>
<keyword evidence="6" id="KW-0808">Transferase</keyword>
<dbReference type="Pfam" id="PF00989">
    <property type="entry name" value="PAS"/>
    <property type="match status" value="1"/>
</dbReference>
<keyword evidence="4" id="KW-1003">Cell membrane</keyword>
<keyword evidence="8 17" id="KW-0418">Kinase</keyword>
<dbReference type="InterPro" id="IPR035965">
    <property type="entry name" value="PAS-like_dom_sf"/>
</dbReference>
<dbReference type="InterPro" id="IPR003661">
    <property type="entry name" value="HisK_dim/P_dom"/>
</dbReference>
<dbReference type="EMBL" id="NPDZ01000011">
    <property type="protein sequence ID" value="PJZ72300.1"/>
    <property type="molecule type" value="Genomic_DNA"/>
</dbReference>
<evidence type="ECO:0000256" key="7">
    <source>
        <dbReference type="ARBA" id="ARBA00022741"/>
    </source>
</evidence>
<evidence type="ECO:0000256" key="3">
    <source>
        <dbReference type="ARBA" id="ARBA00012438"/>
    </source>
</evidence>
<dbReference type="Proteomes" id="UP000231962">
    <property type="component" value="Unassembled WGS sequence"/>
</dbReference>
<dbReference type="Pfam" id="PF02518">
    <property type="entry name" value="HATPase_c"/>
    <property type="match status" value="1"/>
</dbReference>
<evidence type="ECO:0000259" key="15">
    <source>
        <dbReference type="PROSITE" id="PS50113"/>
    </source>
</evidence>
<comment type="catalytic activity">
    <reaction evidence="1">
        <text>ATP + protein L-histidine = ADP + protein N-phospho-L-histidine.</text>
        <dbReference type="EC" id="2.7.13.3"/>
    </reaction>
</comment>
<dbReference type="InterPro" id="IPR000700">
    <property type="entry name" value="PAS-assoc_C"/>
</dbReference>
<dbReference type="AlphaFoldDB" id="A0A2M9ZJT0"/>
<dbReference type="RefSeq" id="WP_100714037.1">
    <property type="nucleotide sequence ID" value="NZ_NPDY01000009.1"/>
</dbReference>
<keyword evidence="5" id="KW-0597">Phosphoprotein</keyword>
<evidence type="ECO:0000313" key="19">
    <source>
        <dbReference type="Proteomes" id="UP000231990"/>
    </source>
</evidence>
<dbReference type="CDD" id="cd16922">
    <property type="entry name" value="HATPase_EvgS-ArcB-TorS-like"/>
    <property type="match status" value="1"/>
</dbReference>
<dbReference type="Gene3D" id="3.30.450.20">
    <property type="entry name" value="PAS domain"/>
    <property type="match status" value="3"/>
</dbReference>
<dbReference type="SUPFAM" id="SSF55785">
    <property type="entry name" value="PYP-like sensor domain (PAS domain)"/>
    <property type="match status" value="3"/>
</dbReference>
<keyword evidence="10" id="KW-0902">Two-component regulatory system</keyword>
<dbReference type="GO" id="GO:0000155">
    <property type="term" value="F:phosphorelay sensor kinase activity"/>
    <property type="evidence" value="ECO:0007669"/>
    <property type="project" value="InterPro"/>
</dbReference>
<sequence>MENSEIHFAELLVENSPDALIILSPEAKILFWNKGADSIFGYRQAEVMNQSIYDTIVPTEFREETEIMMKSTLEEGFAIFESIRRRKDGSLIWVDVSKRLIKDSGGNPIYIAAVKKDVTLLRALRDAKLFEAKFGSVLESMPDSIVMVNSTGHIVLLNEQALKMFRFQKEDLIGKPVEILLPERFKSNHIQHRSSFFATPKKRSMGVGLELFARRSDGSEFPVEISLSPLATEDGTLVLSAIRDTTERKKANDKFRALLESAPDAVVIVNREGKIILINSQTEKLFGYLREELLGKNVEILVPQHFRENHTKYRSNFFAEPKVRGMGSGLDLYGLRKDGTEFPVEISLSPLETEDGMLVTSSIRDITERKLQEEARRAELEAQNRRFQEATRIKSEFLANMSHELRTPLNGIIGFSELLADEIPGPLNPKQKEYLEDVLSSGRHLLKLINDVLDLTKVEAGKMDLSIENTSIEKAVKEVSSVVSSLLNKKRIDLHIDIDPKADKIELDQQKFKQILYNLLSNAVKFSDEASKIDIIVRPQDKHFTKIQVIDSGIGIREEDMEKLFIEFQQLESGSDRRFPGTGLGLALTKRITELMKGTISVDSKLGKGATFTVVFPKQFRED</sequence>
<evidence type="ECO:0000259" key="14">
    <source>
        <dbReference type="PROSITE" id="PS50112"/>
    </source>
</evidence>
<dbReference type="FunFam" id="3.30.565.10:FF:000023">
    <property type="entry name" value="PAS domain-containing sensor histidine kinase"/>
    <property type="match status" value="1"/>
</dbReference>
<dbReference type="GO" id="GO:0005886">
    <property type="term" value="C:plasma membrane"/>
    <property type="evidence" value="ECO:0007669"/>
    <property type="project" value="UniProtKB-SubCell"/>
</dbReference>
<evidence type="ECO:0000313" key="18">
    <source>
        <dbReference type="Proteomes" id="UP000231962"/>
    </source>
</evidence>
<evidence type="ECO:0000256" key="8">
    <source>
        <dbReference type="ARBA" id="ARBA00022777"/>
    </source>
</evidence>
<keyword evidence="11" id="KW-0472">Membrane</keyword>